<evidence type="ECO:0000256" key="2">
    <source>
        <dbReference type="SAM" id="SignalP"/>
    </source>
</evidence>
<dbReference type="RefSeq" id="WP_267169143.1">
    <property type="nucleotide sequence ID" value="NZ_JAPMKX010000001.1"/>
</dbReference>
<feature type="compositionally biased region" description="Low complexity" evidence="1">
    <location>
        <begin position="37"/>
        <end position="55"/>
    </location>
</feature>
<proteinExistence type="predicted"/>
<reference evidence="3" key="1">
    <citation type="submission" date="2022-11" db="EMBL/GenBank/DDBJ databases">
        <title>Corynebacterium sp. isolated from Penguins.</title>
        <authorList>
            <person name="Sedlar K."/>
            <person name="Svec P."/>
        </authorList>
    </citation>
    <scope>NUCLEOTIDE SEQUENCE</scope>
    <source>
        <strain evidence="3">P5875</strain>
    </source>
</reference>
<gene>
    <name evidence="3" type="ORF">OS123_03525</name>
</gene>
<organism evidence="3 4">
    <name type="scientific">Corynebacterium antarcticum</name>
    <dbReference type="NCBI Taxonomy" id="2800405"/>
    <lineage>
        <taxon>Bacteria</taxon>
        <taxon>Bacillati</taxon>
        <taxon>Actinomycetota</taxon>
        <taxon>Actinomycetes</taxon>
        <taxon>Mycobacteriales</taxon>
        <taxon>Corynebacteriaceae</taxon>
        <taxon>Corynebacterium</taxon>
    </lineage>
</organism>
<dbReference type="AlphaFoldDB" id="A0A9Q4CC02"/>
<evidence type="ECO:0008006" key="5">
    <source>
        <dbReference type="Google" id="ProtNLM"/>
    </source>
</evidence>
<name>A0A9Q4CC02_9CORY</name>
<keyword evidence="2" id="KW-0732">Signal</keyword>
<dbReference type="Proteomes" id="UP001070238">
    <property type="component" value="Unassembled WGS sequence"/>
</dbReference>
<feature type="compositionally biased region" description="Acidic residues" evidence="1">
    <location>
        <begin position="56"/>
        <end position="66"/>
    </location>
</feature>
<feature type="chain" id="PRO_5040115765" description="Secreted protein" evidence="2">
    <location>
        <begin position="24"/>
        <end position="255"/>
    </location>
</feature>
<sequence>MRVRRVGAVLFGVALTASACAGADEGAEPGTTVDTATVAGATDDSDTDVPQTVEEPTIESEAESETEVAPSSEPPVKPVALPVSAEQLMNAWIPPVCGHEAGQLVDGVLPVADQLSGFAKIAGVDPWDGSPSDPAIVIGDVTGDGVDDGMIDIYCSAGGVPWPSVLVFYTNGGEYLGSAPRSEVVENPGRGPADELTIRDGRVNFSWYAPGPNDGACCPTRFMRAQMVYDGGEFVVTNVQMDPSRDRTPEFYQAK</sequence>
<feature type="signal peptide" evidence="2">
    <location>
        <begin position="1"/>
        <end position="23"/>
    </location>
</feature>
<evidence type="ECO:0000256" key="1">
    <source>
        <dbReference type="SAM" id="MobiDB-lite"/>
    </source>
</evidence>
<evidence type="ECO:0000313" key="4">
    <source>
        <dbReference type="Proteomes" id="UP001070238"/>
    </source>
</evidence>
<dbReference type="EMBL" id="JAPMKX010000001">
    <property type="protein sequence ID" value="MCX7537620.1"/>
    <property type="molecule type" value="Genomic_DNA"/>
</dbReference>
<feature type="region of interest" description="Disordered" evidence="1">
    <location>
        <begin position="37"/>
        <end position="77"/>
    </location>
</feature>
<accession>A0A9Q4CC02</accession>
<dbReference type="PROSITE" id="PS51257">
    <property type="entry name" value="PROKAR_LIPOPROTEIN"/>
    <property type="match status" value="1"/>
</dbReference>
<comment type="caution">
    <text evidence="3">The sequence shown here is derived from an EMBL/GenBank/DDBJ whole genome shotgun (WGS) entry which is preliminary data.</text>
</comment>
<protein>
    <recommendedName>
        <fullName evidence="5">Secreted protein</fullName>
    </recommendedName>
</protein>
<evidence type="ECO:0000313" key="3">
    <source>
        <dbReference type="EMBL" id="MCX7537620.1"/>
    </source>
</evidence>